<feature type="compositionally biased region" description="Basic and acidic residues" evidence="1">
    <location>
        <begin position="50"/>
        <end position="86"/>
    </location>
</feature>
<reference evidence="2" key="1">
    <citation type="submission" date="2020-02" db="EMBL/GenBank/DDBJ databases">
        <authorList>
            <person name="Meier V. D."/>
        </authorList>
    </citation>
    <scope>NUCLEOTIDE SEQUENCE</scope>
    <source>
        <strain evidence="2">AVDCRST_MAG48</strain>
    </source>
</reference>
<dbReference type="AlphaFoldDB" id="A0A6J4JYU4"/>
<gene>
    <name evidence="2" type="ORF">AVDCRST_MAG48-533</name>
</gene>
<proteinExistence type="predicted"/>
<feature type="non-terminal residue" evidence="2">
    <location>
        <position position="1"/>
    </location>
</feature>
<organism evidence="2">
    <name type="scientific">uncultured Friedmanniella sp</name>
    <dbReference type="NCBI Taxonomy" id="335381"/>
    <lineage>
        <taxon>Bacteria</taxon>
        <taxon>Bacillati</taxon>
        <taxon>Actinomycetota</taxon>
        <taxon>Actinomycetes</taxon>
        <taxon>Propionibacteriales</taxon>
        <taxon>Nocardioidaceae</taxon>
        <taxon>Friedmanniella</taxon>
        <taxon>environmental samples</taxon>
    </lineage>
</organism>
<feature type="region of interest" description="Disordered" evidence="1">
    <location>
        <begin position="1"/>
        <end position="100"/>
    </location>
</feature>
<name>A0A6J4JYU4_9ACTN</name>
<evidence type="ECO:0000313" key="2">
    <source>
        <dbReference type="EMBL" id="CAA9291265.1"/>
    </source>
</evidence>
<accession>A0A6J4JYU4</accession>
<feature type="compositionally biased region" description="Basic and acidic residues" evidence="1">
    <location>
        <begin position="30"/>
        <end position="43"/>
    </location>
</feature>
<feature type="compositionally biased region" description="Basic and acidic residues" evidence="1">
    <location>
        <begin position="1"/>
        <end position="20"/>
    </location>
</feature>
<feature type="non-terminal residue" evidence="2">
    <location>
        <position position="100"/>
    </location>
</feature>
<dbReference type="EMBL" id="CADCTS010000080">
    <property type="protein sequence ID" value="CAA9291265.1"/>
    <property type="molecule type" value="Genomic_DNA"/>
</dbReference>
<sequence>GHRDQQGRHEGDRHGHREGPEQLPGDPGDDGDRQEDGHRGEGRGRHRARHLLDRGDDGGRGQRDPGHHPALDVLGDHDGVVDHPADGHGQGRQGEDVERV</sequence>
<protein>
    <submittedName>
        <fullName evidence="2">Uncharacterized protein</fullName>
    </submittedName>
</protein>
<evidence type="ECO:0000256" key="1">
    <source>
        <dbReference type="SAM" id="MobiDB-lite"/>
    </source>
</evidence>